<dbReference type="AlphaFoldDB" id="A0A9Y4NCE7"/>
<evidence type="ECO:0000313" key="7">
    <source>
        <dbReference type="RefSeq" id="XP_008293160.1"/>
    </source>
</evidence>
<evidence type="ECO:0000256" key="1">
    <source>
        <dbReference type="ARBA" id="ARBA00004175"/>
    </source>
</evidence>
<dbReference type="GO" id="GO:0015267">
    <property type="term" value="F:channel activity"/>
    <property type="evidence" value="ECO:0007669"/>
    <property type="project" value="InterPro"/>
</dbReference>
<gene>
    <name evidence="7" type="primary">LOC103367040</name>
</gene>
<dbReference type="GO" id="GO:0051715">
    <property type="term" value="P:cytolysis in another organism"/>
    <property type="evidence" value="ECO:0007669"/>
    <property type="project" value="InterPro"/>
</dbReference>
<dbReference type="Pfam" id="PF06369">
    <property type="entry name" value="Anemone_cytotox"/>
    <property type="match status" value="1"/>
</dbReference>
<evidence type="ECO:0000256" key="5">
    <source>
        <dbReference type="ARBA" id="ARBA00023331"/>
    </source>
</evidence>
<accession>A0A9Y4NCE7</accession>
<dbReference type="GeneID" id="103367040"/>
<dbReference type="PANTHER" id="PTHR40388:SF2">
    <property type="entry name" value="ACTINOPORIN-LIKE PROTEIN"/>
    <property type="match status" value="1"/>
</dbReference>
<dbReference type="InterPro" id="IPR015926">
    <property type="entry name" value="Cytolysin/lectin"/>
</dbReference>
<dbReference type="GO" id="GO:0046930">
    <property type="term" value="C:pore complex"/>
    <property type="evidence" value="ECO:0007669"/>
    <property type="project" value="InterPro"/>
</dbReference>
<protein>
    <submittedName>
        <fullName evidence="7">Cytolysin Src-1-like</fullName>
    </submittedName>
</protein>
<name>A0A9Y4NCE7_9TELE</name>
<comment type="subcellular location">
    <subcellularLocation>
        <location evidence="2">Nematocyst</location>
    </subcellularLocation>
    <subcellularLocation>
        <location evidence="1">Target cell membrane</location>
    </subcellularLocation>
</comment>
<keyword evidence="4" id="KW-0472">Membrane</keyword>
<dbReference type="GO" id="GO:0006812">
    <property type="term" value="P:monoatomic cation transport"/>
    <property type="evidence" value="ECO:0007669"/>
    <property type="project" value="InterPro"/>
</dbReference>
<dbReference type="InterPro" id="IPR009104">
    <property type="entry name" value="Anemon_actinoporin-like"/>
</dbReference>
<evidence type="ECO:0000256" key="2">
    <source>
        <dbReference type="ARBA" id="ARBA00004532"/>
    </source>
</evidence>
<dbReference type="RefSeq" id="XP_008293160.1">
    <property type="nucleotide sequence ID" value="XM_008294938.1"/>
</dbReference>
<dbReference type="PANTHER" id="PTHR40388">
    <property type="entry name" value="BRYOPORIN"/>
    <property type="match status" value="1"/>
</dbReference>
<evidence type="ECO:0000256" key="4">
    <source>
        <dbReference type="ARBA" id="ARBA00023298"/>
    </source>
</evidence>
<dbReference type="InterPro" id="IPR050677">
    <property type="entry name" value="Actinoporin_PFT"/>
</dbReference>
<keyword evidence="5" id="KW-0166">Nematocyst</keyword>
<keyword evidence="6" id="KW-1185">Reference proteome</keyword>
<dbReference type="GO" id="GO:0044218">
    <property type="term" value="C:other organism cell membrane"/>
    <property type="evidence" value="ECO:0007669"/>
    <property type="project" value="UniProtKB-KW"/>
</dbReference>
<dbReference type="GO" id="GO:0042151">
    <property type="term" value="C:nematocyst"/>
    <property type="evidence" value="ECO:0007669"/>
    <property type="project" value="UniProtKB-SubCell"/>
</dbReference>
<evidence type="ECO:0000313" key="6">
    <source>
        <dbReference type="Proteomes" id="UP000694891"/>
    </source>
</evidence>
<keyword evidence="4" id="KW-1053">Target membrane</keyword>
<dbReference type="SUPFAM" id="SSF63724">
    <property type="entry name" value="Cytolysin/lectin"/>
    <property type="match status" value="1"/>
</dbReference>
<reference evidence="7" key="1">
    <citation type="submission" date="2025-08" db="UniProtKB">
        <authorList>
            <consortium name="RefSeq"/>
        </authorList>
    </citation>
    <scope>IDENTIFICATION</scope>
</reference>
<dbReference type="Proteomes" id="UP000694891">
    <property type="component" value="Unplaced"/>
</dbReference>
<dbReference type="GO" id="GO:0046931">
    <property type="term" value="P:pore complex assembly"/>
    <property type="evidence" value="ECO:0007669"/>
    <property type="project" value="InterPro"/>
</dbReference>
<sequence>MPAEFLPREPSATSTITGIMGNLLPTHRQCAVQINNNCTSYVLRNPRVYTDSGHCNEALTPTIGPSSDGHGLFMKTPYTARGAVGVFTYDLYNETTKRDDNKVAVMFSNPYDLNIYSNCFAVGIIDGNQPCDQSLYETMCYHTLEWFVRAQAGSYLTYSKGDVTISATMTDAYQVDLTVTVSSTVC</sequence>
<dbReference type="Gene3D" id="2.60.270.20">
    <property type="entry name" value="Cytolysin/lectin"/>
    <property type="match status" value="1"/>
</dbReference>
<proteinExistence type="predicted"/>
<organism evidence="6 7">
    <name type="scientific">Stegastes partitus</name>
    <name type="common">bicolor damselfish</name>
    <dbReference type="NCBI Taxonomy" id="144197"/>
    <lineage>
        <taxon>Eukaryota</taxon>
        <taxon>Metazoa</taxon>
        <taxon>Chordata</taxon>
        <taxon>Craniata</taxon>
        <taxon>Vertebrata</taxon>
        <taxon>Euteleostomi</taxon>
        <taxon>Actinopterygii</taxon>
        <taxon>Neopterygii</taxon>
        <taxon>Teleostei</taxon>
        <taxon>Neoteleostei</taxon>
        <taxon>Acanthomorphata</taxon>
        <taxon>Ovalentaria</taxon>
        <taxon>Pomacentridae</taxon>
        <taxon>Stegastes</taxon>
    </lineage>
</organism>
<keyword evidence="3" id="KW-1052">Target cell membrane</keyword>
<evidence type="ECO:0000256" key="3">
    <source>
        <dbReference type="ARBA" id="ARBA00022537"/>
    </source>
</evidence>